<feature type="transmembrane region" description="Helical" evidence="1">
    <location>
        <begin position="122"/>
        <end position="143"/>
    </location>
</feature>
<dbReference type="RefSeq" id="XP_062627926.1">
    <property type="nucleotide sequence ID" value="XM_062771942.1"/>
</dbReference>
<dbReference type="Proteomes" id="UP000827549">
    <property type="component" value="Chromosome 4"/>
</dbReference>
<dbReference type="AlphaFoldDB" id="A0AAF0YDM9"/>
<name>A0AAF0YDM9_9TREE</name>
<proteinExistence type="predicted"/>
<keyword evidence="1" id="KW-1133">Transmembrane helix</keyword>
<reference evidence="2" key="1">
    <citation type="submission" date="2023-10" db="EMBL/GenBank/DDBJ databases">
        <authorList>
            <person name="Noh H."/>
        </authorList>
    </citation>
    <scope>NUCLEOTIDE SEQUENCE</scope>
    <source>
        <strain evidence="2">DUCC4014</strain>
    </source>
</reference>
<accession>A0AAF0YDM9</accession>
<organism evidence="2 3">
    <name type="scientific">Vanrija pseudolonga</name>
    <dbReference type="NCBI Taxonomy" id="143232"/>
    <lineage>
        <taxon>Eukaryota</taxon>
        <taxon>Fungi</taxon>
        <taxon>Dikarya</taxon>
        <taxon>Basidiomycota</taxon>
        <taxon>Agaricomycotina</taxon>
        <taxon>Tremellomycetes</taxon>
        <taxon>Trichosporonales</taxon>
        <taxon>Trichosporonaceae</taxon>
        <taxon>Vanrija</taxon>
    </lineage>
</organism>
<evidence type="ECO:0000313" key="3">
    <source>
        <dbReference type="Proteomes" id="UP000827549"/>
    </source>
</evidence>
<sequence>MGQSPPTRAASISALLAGPLPSVIVTPPTPRPLLASLDDYFAPTGPEYDPDLLGYGLVYPRPQDTQVRIRAQRRRRAAPPTRDLDDLCTAQIPGLMATAVALGLPFPASIRSFSKPRTRSHLGMFLTLLFFTVVVSAVLHTQVDTRVVGITMPSHQHKHDYESLVVDLPPRRVVKLEHVIEAGAFH</sequence>
<evidence type="ECO:0000256" key="1">
    <source>
        <dbReference type="SAM" id="Phobius"/>
    </source>
</evidence>
<protein>
    <submittedName>
        <fullName evidence="2">Uncharacterized protein</fullName>
    </submittedName>
</protein>
<keyword evidence="1" id="KW-0812">Transmembrane</keyword>
<dbReference type="EMBL" id="CP086717">
    <property type="protein sequence ID" value="WOO81894.1"/>
    <property type="molecule type" value="Genomic_DNA"/>
</dbReference>
<keyword evidence="1" id="KW-0472">Membrane</keyword>
<dbReference type="GeneID" id="87808638"/>
<evidence type="ECO:0000313" key="2">
    <source>
        <dbReference type="EMBL" id="WOO81894.1"/>
    </source>
</evidence>
<keyword evidence="3" id="KW-1185">Reference proteome</keyword>
<gene>
    <name evidence="2" type="ORF">LOC62_04G005409</name>
</gene>